<keyword evidence="7 8" id="KW-0807">Transducer</keyword>
<dbReference type="SUPFAM" id="SSF58104">
    <property type="entry name" value="Methyl-accepting chemotaxis protein (MCP) signaling domain"/>
    <property type="match status" value="1"/>
</dbReference>
<feature type="coiled-coil region" evidence="9">
    <location>
        <begin position="309"/>
        <end position="336"/>
    </location>
</feature>
<evidence type="ECO:0000256" key="1">
    <source>
        <dbReference type="ARBA" id="ARBA00004236"/>
    </source>
</evidence>
<feature type="transmembrane region" description="Helical" evidence="10">
    <location>
        <begin position="20"/>
        <end position="52"/>
    </location>
</feature>
<name>A0A1G9HI79_9PSED</name>
<evidence type="ECO:0000256" key="4">
    <source>
        <dbReference type="ARBA" id="ARBA00022692"/>
    </source>
</evidence>
<keyword evidence="2" id="KW-1003">Cell membrane</keyword>
<protein>
    <submittedName>
        <fullName evidence="12">Methyl-accepting chemotaxis protein</fullName>
    </submittedName>
</protein>
<proteinExistence type="predicted"/>
<evidence type="ECO:0000259" key="11">
    <source>
        <dbReference type="PROSITE" id="PS50111"/>
    </source>
</evidence>
<dbReference type="AlphaFoldDB" id="A0A1G9HI79"/>
<dbReference type="Gene3D" id="1.10.287.950">
    <property type="entry name" value="Methyl-accepting chemotaxis protein"/>
    <property type="match status" value="1"/>
</dbReference>
<sequence>MLSSPRFAASDRSHTDTGFWLIAALWLCGIPLATAGHVWAALATLAIGLLLYQRQHRRQQALWDRLQSALAQLGSAGPSELHALIVASGQARHAAERLRSEVQFAGQALDEMAALAERRSADQGRQVECIAQASGEIGHTLAQIHRLGQQAMSALRSAHQKSEAGRHDAQSVGNAMSGIRASLGRTASAVSQLLDHASAVEKALHSIQSLARQTQLLALNASIEAARAGEHGRGFAVVADQVRQLSQASDQAVQQIAGVVTDIGQAVRSVHHEVEEHRQLLDHGAGQSEALAEDLHQLADQSQRSLTELLSLQQALDEHEAASQALHEQLERIGEAVNLQREQSHALHGLTQYLTRLTTDAR</sequence>
<dbReference type="Pfam" id="PF00015">
    <property type="entry name" value="MCPsignal"/>
    <property type="match status" value="1"/>
</dbReference>
<organism evidence="12 13">
    <name type="scientific">Pseudomonas indica</name>
    <dbReference type="NCBI Taxonomy" id="137658"/>
    <lineage>
        <taxon>Bacteria</taxon>
        <taxon>Pseudomonadati</taxon>
        <taxon>Pseudomonadota</taxon>
        <taxon>Gammaproteobacteria</taxon>
        <taxon>Pseudomonadales</taxon>
        <taxon>Pseudomonadaceae</taxon>
        <taxon>Pseudomonas</taxon>
    </lineage>
</organism>
<keyword evidence="9" id="KW-0175">Coiled coil</keyword>
<keyword evidence="3" id="KW-0488">Methylation</keyword>
<evidence type="ECO:0000256" key="6">
    <source>
        <dbReference type="ARBA" id="ARBA00023136"/>
    </source>
</evidence>
<gene>
    <name evidence="12" type="ORF">SAMN05216186_11550</name>
</gene>
<dbReference type="GO" id="GO:0006935">
    <property type="term" value="P:chemotaxis"/>
    <property type="evidence" value="ECO:0007669"/>
    <property type="project" value="UniProtKB-ARBA"/>
</dbReference>
<dbReference type="PROSITE" id="PS50111">
    <property type="entry name" value="CHEMOTAXIS_TRANSDUC_2"/>
    <property type="match status" value="1"/>
</dbReference>
<evidence type="ECO:0000256" key="3">
    <source>
        <dbReference type="ARBA" id="ARBA00022481"/>
    </source>
</evidence>
<dbReference type="EMBL" id="FNFD01000015">
    <property type="protein sequence ID" value="SDL12637.1"/>
    <property type="molecule type" value="Genomic_DNA"/>
</dbReference>
<dbReference type="STRING" id="137658.SAMN05216186_11550"/>
<dbReference type="PANTHER" id="PTHR32089:SF112">
    <property type="entry name" value="LYSOZYME-LIKE PROTEIN-RELATED"/>
    <property type="match status" value="1"/>
</dbReference>
<evidence type="ECO:0000256" key="7">
    <source>
        <dbReference type="ARBA" id="ARBA00023224"/>
    </source>
</evidence>
<evidence type="ECO:0000256" key="2">
    <source>
        <dbReference type="ARBA" id="ARBA00022475"/>
    </source>
</evidence>
<comment type="subcellular location">
    <subcellularLocation>
        <location evidence="1">Cell membrane</location>
    </subcellularLocation>
</comment>
<keyword evidence="6 10" id="KW-0472">Membrane</keyword>
<evidence type="ECO:0000256" key="10">
    <source>
        <dbReference type="SAM" id="Phobius"/>
    </source>
</evidence>
<evidence type="ECO:0000256" key="8">
    <source>
        <dbReference type="PROSITE-ProRule" id="PRU00284"/>
    </source>
</evidence>
<dbReference type="InterPro" id="IPR004089">
    <property type="entry name" value="MCPsignal_dom"/>
</dbReference>
<keyword evidence="5 10" id="KW-1133">Transmembrane helix</keyword>
<dbReference type="SMART" id="SM00283">
    <property type="entry name" value="MA"/>
    <property type="match status" value="1"/>
</dbReference>
<dbReference type="GO" id="GO:0007165">
    <property type="term" value="P:signal transduction"/>
    <property type="evidence" value="ECO:0007669"/>
    <property type="project" value="UniProtKB-KW"/>
</dbReference>
<dbReference type="GO" id="GO:0005886">
    <property type="term" value="C:plasma membrane"/>
    <property type="evidence" value="ECO:0007669"/>
    <property type="project" value="UniProtKB-SubCell"/>
</dbReference>
<evidence type="ECO:0000256" key="5">
    <source>
        <dbReference type="ARBA" id="ARBA00022989"/>
    </source>
</evidence>
<keyword evidence="4 10" id="KW-0812">Transmembrane</keyword>
<reference evidence="12 13" key="1">
    <citation type="submission" date="2016-10" db="EMBL/GenBank/DDBJ databases">
        <authorList>
            <person name="de Groot N.N."/>
        </authorList>
    </citation>
    <scope>NUCLEOTIDE SEQUENCE [LARGE SCALE GENOMIC DNA]</scope>
    <source>
        <strain evidence="12 13">JCM 21544</strain>
    </source>
</reference>
<accession>A0A1G9HI79</accession>
<feature type="domain" description="Methyl-accepting transducer" evidence="11">
    <location>
        <begin position="98"/>
        <end position="334"/>
    </location>
</feature>
<dbReference type="Proteomes" id="UP000198706">
    <property type="component" value="Unassembled WGS sequence"/>
</dbReference>
<evidence type="ECO:0000313" key="13">
    <source>
        <dbReference type="Proteomes" id="UP000198706"/>
    </source>
</evidence>
<evidence type="ECO:0000313" key="12">
    <source>
        <dbReference type="EMBL" id="SDL12637.1"/>
    </source>
</evidence>
<evidence type="ECO:0000256" key="9">
    <source>
        <dbReference type="SAM" id="Coils"/>
    </source>
</evidence>
<keyword evidence="13" id="KW-1185">Reference proteome</keyword>
<dbReference type="PANTHER" id="PTHR32089">
    <property type="entry name" value="METHYL-ACCEPTING CHEMOTAXIS PROTEIN MCPB"/>
    <property type="match status" value="1"/>
</dbReference>